<dbReference type="PANTHER" id="PTHR33164:SF99">
    <property type="entry name" value="MARR FAMILY REGULATORY PROTEIN"/>
    <property type="match status" value="1"/>
</dbReference>
<dbReference type="RefSeq" id="WP_343943471.1">
    <property type="nucleotide sequence ID" value="NZ_BAAAHP010000130.1"/>
</dbReference>
<organism evidence="2 3">
    <name type="scientific">Pseudonocardia zijingensis</name>
    <dbReference type="NCBI Taxonomy" id="153376"/>
    <lineage>
        <taxon>Bacteria</taxon>
        <taxon>Bacillati</taxon>
        <taxon>Actinomycetota</taxon>
        <taxon>Actinomycetes</taxon>
        <taxon>Pseudonocardiales</taxon>
        <taxon>Pseudonocardiaceae</taxon>
        <taxon>Pseudonocardia</taxon>
    </lineage>
</organism>
<keyword evidence="3" id="KW-1185">Reference proteome</keyword>
<name>A0ABP4BA19_9PSEU</name>
<dbReference type="EMBL" id="BAAAHP010000130">
    <property type="protein sequence ID" value="GAA0946397.1"/>
    <property type="molecule type" value="Genomic_DNA"/>
</dbReference>
<feature type="domain" description="HTH marR-type" evidence="1">
    <location>
        <begin position="5"/>
        <end position="139"/>
    </location>
</feature>
<dbReference type="PROSITE" id="PS50995">
    <property type="entry name" value="HTH_MARR_2"/>
    <property type="match status" value="1"/>
</dbReference>
<proteinExistence type="predicted"/>
<comment type="caution">
    <text evidence="2">The sequence shown here is derived from an EMBL/GenBank/DDBJ whole genome shotgun (WGS) entry which is preliminary data.</text>
</comment>
<dbReference type="Gene3D" id="1.10.10.10">
    <property type="entry name" value="Winged helix-like DNA-binding domain superfamily/Winged helix DNA-binding domain"/>
    <property type="match status" value="1"/>
</dbReference>
<evidence type="ECO:0000313" key="3">
    <source>
        <dbReference type="Proteomes" id="UP001499967"/>
    </source>
</evidence>
<dbReference type="PRINTS" id="PR00598">
    <property type="entry name" value="HTHMARR"/>
</dbReference>
<protein>
    <submittedName>
        <fullName evidence="2">Winged helix DNA-binding protein</fullName>
    </submittedName>
</protein>
<dbReference type="SMART" id="SM00347">
    <property type="entry name" value="HTH_MARR"/>
    <property type="match status" value="1"/>
</dbReference>
<reference evidence="3" key="1">
    <citation type="journal article" date="2019" name="Int. J. Syst. Evol. Microbiol.">
        <title>The Global Catalogue of Microorganisms (GCM) 10K type strain sequencing project: providing services to taxonomists for standard genome sequencing and annotation.</title>
        <authorList>
            <consortium name="The Broad Institute Genomics Platform"/>
            <consortium name="The Broad Institute Genome Sequencing Center for Infectious Disease"/>
            <person name="Wu L."/>
            <person name="Ma J."/>
        </authorList>
    </citation>
    <scope>NUCLEOTIDE SEQUENCE [LARGE SCALE GENOMIC DNA]</scope>
    <source>
        <strain evidence="3">JCM 11117</strain>
    </source>
</reference>
<dbReference type="SUPFAM" id="SSF46785">
    <property type="entry name" value="Winged helix' DNA-binding domain"/>
    <property type="match status" value="1"/>
</dbReference>
<dbReference type="InterPro" id="IPR000835">
    <property type="entry name" value="HTH_MarR-typ"/>
</dbReference>
<sequence length="157" mass="16869">MTRSGADLALSLLGGFRALVDAATAELARRGHDDVRPVHDFAMRAIAAGADSASELGRSLSISKQSAARTIAVLEERGYVAREPDPADARRKRLQVTELGLEVLRTGEEIFDELRAQWARKIGAADFEAFEAHLSALVGAQPVRFDTPGWLARGTSG</sequence>
<dbReference type="InterPro" id="IPR036390">
    <property type="entry name" value="WH_DNA-bd_sf"/>
</dbReference>
<gene>
    <name evidence="2" type="ORF">GCM10009559_44860</name>
</gene>
<accession>A0ABP4BA19</accession>
<evidence type="ECO:0000259" key="1">
    <source>
        <dbReference type="PROSITE" id="PS50995"/>
    </source>
</evidence>
<dbReference type="Pfam" id="PF12802">
    <property type="entry name" value="MarR_2"/>
    <property type="match status" value="1"/>
</dbReference>
<dbReference type="InterPro" id="IPR039422">
    <property type="entry name" value="MarR/SlyA-like"/>
</dbReference>
<keyword evidence="2" id="KW-0238">DNA-binding</keyword>
<dbReference type="Proteomes" id="UP001499967">
    <property type="component" value="Unassembled WGS sequence"/>
</dbReference>
<evidence type="ECO:0000313" key="2">
    <source>
        <dbReference type="EMBL" id="GAA0946397.1"/>
    </source>
</evidence>
<dbReference type="PANTHER" id="PTHR33164">
    <property type="entry name" value="TRANSCRIPTIONAL REGULATOR, MARR FAMILY"/>
    <property type="match status" value="1"/>
</dbReference>
<dbReference type="InterPro" id="IPR036388">
    <property type="entry name" value="WH-like_DNA-bd_sf"/>
</dbReference>
<dbReference type="GO" id="GO:0003677">
    <property type="term" value="F:DNA binding"/>
    <property type="evidence" value="ECO:0007669"/>
    <property type="project" value="UniProtKB-KW"/>
</dbReference>